<accession>A0ABV9DSQ9</accession>
<reference evidence="2" key="1">
    <citation type="journal article" date="2019" name="Int. J. Syst. Evol. Microbiol.">
        <title>The Global Catalogue of Microorganisms (GCM) 10K type strain sequencing project: providing services to taxonomists for standard genome sequencing and annotation.</title>
        <authorList>
            <consortium name="The Broad Institute Genomics Platform"/>
            <consortium name="The Broad Institute Genome Sequencing Center for Infectious Disease"/>
            <person name="Wu L."/>
            <person name="Ma J."/>
        </authorList>
    </citation>
    <scope>NUCLEOTIDE SEQUENCE [LARGE SCALE GENOMIC DNA]</scope>
    <source>
        <strain evidence="2">XZYJ18</strain>
    </source>
</reference>
<evidence type="ECO:0000313" key="2">
    <source>
        <dbReference type="Proteomes" id="UP001595923"/>
    </source>
</evidence>
<dbReference type="RefSeq" id="WP_378572359.1">
    <property type="nucleotide sequence ID" value="NZ_JBHSFQ010000005.1"/>
</dbReference>
<keyword evidence="2" id="KW-1185">Reference proteome</keyword>
<name>A0ABV9DSQ9_9ACTN</name>
<dbReference type="SUPFAM" id="SSF57938">
    <property type="entry name" value="DnaJ/Hsp40 cysteine-rich domain"/>
    <property type="match status" value="1"/>
</dbReference>
<dbReference type="Gene3D" id="6.20.20.10">
    <property type="match status" value="1"/>
</dbReference>
<comment type="caution">
    <text evidence="1">The sequence shown here is derived from an EMBL/GenBank/DDBJ whole genome shotgun (WGS) entry which is preliminary data.</text>
</comment>
<dbReference type="Proteomes" id="UP001595923">
    <property type="component" value="Unassembled WGS sequence"/>
</dbReference>
<dbReference type="EMBL" id="JBHSFQ010000005">
    <property type="protein sequence ID" value="MFC4561742.1"/>
    <property type="molecule type" value="Genomic_DNA"/>
</dbReference>
<protein>
    <recommendedName>
        <fullName evidence="3">Molecular chaperone DnaJ</fullName>
    </recommendedName>
</protein>
<dbReference type="InterPro" id="IPR036410">
    <property type="entry name" value="HSP_DnaJ_Cys-rich_dom_sf"/>
</dbReference>
<proteinExistence type="predicted"/>
<organism evidence="1 2">
    <name type="scientific">Nocardiopsis mangrovi</name>
    <dbReference type="NCBI Taxonomy" id="1179818"/>
    <lineage>
        <taxon>Bacteria</taxon>
        <taxon>Bacillati</taxon>
        <taxon>Actinomycetota</taxon>
        <taxon>Actinomycetes</taxon>
        <taxon>Streptosporangiales</taxon>
        <taxon>Nocardiopsidaceae</taxon>
        <taxon>Nocardiopsis</taxon>
    </lineage>
</organism>
<sequence>MEIVIVCPACQGSGLRVNVVGYAGGDLAGEMVVPRRCPDCAGGGRITTAGWSAVDEHDDDGPRADE</sequence>
<gene>
    <name evidence="1" type="ORF">ACFO4E_07720</name>
</gene>
<evidence type="ECO:0008006" key="3">
    <source>
        <dbReference type="Google" id="ProtNLM"/>
    </source>
</evidence>
<evidence type="ECO:0000313" key="1">
    <source>
        <dbReference type="EMBL" id="MFC4561742.1"/>
    </source>
</evidence>